<protein>
    <submittedName>
        <fullName evidence="1">Uncharacterized protein</fullName>
    </submittedName>
</protein>
<keyword evidence="2" id="KW-1185">Reference proteome</keyword>
<organism evidence="1 2">
    <name type="scientific">Streptomyces rhizosphaericus</name>
    <dbReference type="NCBI Taxonomy" id="114699"/>
    <lineage>
        <taxon>Bacteria</taxon>
        <taxon>Bacillati</taxon>
        <taxon>Actinomycetota</taxon>
        <taxon>Actinomycetes</taxon>
        <taxon>Kitasatosporales</taxon>
        <taxon>Streptomycetaceae</taxon>
        <taxon>Streptomyces</taxon>
        <taxon>Streptomyces violaceusniger group</taxon>
    </lineage>
</organism>
<evidence type="ECO:0000313" key="1">
    <source>
        <dbReference type="EMBL" id="GAA0917942.1"/>
    </source>
</evidence>
<dbReference type="EMBL" id="BAAAID010000003">
    <property type="protein sequence ID" value="GAA0917942.1"/>
    <property type="molecule type" value="Genomic_DNA"/>
</dbReference>
<gene>
    <name evidence="1" type="ORF">GCM10009575_008500</name>
</gene>
<proteinExistence type="predicted"/>
<dbReference type="Proteomes" id="UP001500418">
    <property type="component" value="Unassembled WGS sequence"/>
</dbReference>
<reference evidence="1 2" key="1">
    <citation type="journal article" date="2019" name="Int. J. Syst. Evol. Microbiol.">
        <title>The Global Catalogue of Microorganisms (GCM) 10K type strain sequencing project: providing services to taxonomists for standard genome sequencing and annotation.</title>
        <authorList>
            <consortium name="The Broad Institute Genomics Platform"/>
            <consortium name="The Broad Institute Genome Sequencing Center for Infectious Disease"/>
            <person name="Wu L."/>
            <person name="Ma J."/>
        </authorList>
    </citation>
    <scope>NUCLEOTIDE SEQUENCE [LARGE SCALE GENOMIC DNA]</scope>
    <source>
        <strain evidence="1 2">JCM 11444</strain>
    </source>
</reference>
<evidence type="ECO:0000313" key="2">
    <source>
        <dbReference type="Proteomes" id="UP001500418"/>
    </source>
</evidence>
<accession>A0ABN1NWY7</accession>
<sequence length="98" mass="10858">METVETERANRSIGETAPVFEALDLLSTSDPEQMWRNVDAREDATPEGAEQRQRLREIGDRGALLTRPDNHVGFRHAEVSPQAGELLLGALRKILGHG</sequence>
<name>A0ABN1NWY7_9ACTN</name>
<dbReference type="Gene3D" id="3.40.30.120">
    <property type="match status" value="1"/>
</dbReference>
<comment type="caution">
    <text evidence="1">The sequence shown here is derived from an EMBL/GenBank/DDBJ whole genome shotgun (WGS) entry which is preliminary data.</text>
</comment>